<accession>A0A9Y1BJK5</accession>
<dbReference type="EMBL" id="CP084166">
    <property type="protein sequence ID" value="UJG40209.1"/>
    <property type="molecule type" value="Genomic_DNA"/>
</dbReference>
<dbReference type="Proteomes" id="UP001201020">
    <property type="component" value="Chromosome"/>
</dbReference>
<organism evidence="1">
    <name type="scientific">Candidatus Heimdallarchaeum aukensis</name>
    <dbReference type="NCBI Taxonomy" id="2876573"/>
    <lineage>
        <taxon>Archaea</taxon>
        <taxon>Promethearchaeati</taxon>
        <taxon>Candidatus Heimdallarchaeota</taxon>
        <taxon>Candidatus Heimdallarchaeia (ex Rinke et al. 2021) (nom. nud.)</taxon>
        <taxon>Candidatus Heimdallarchaeales</taxon>
        <taxon>Candidatus Heimdallarchaeaceae</taxon>
        <taxon>Candidatus Heimdallarchaeum</taxon>
    </lineage>
</organism>
<reference evidence="1" key="1">
    <citation type="journal article" date="2022" name="Nat. Microbiol.">
        <title>Unique mobile elements and scalable gene flow at the prokaryote-eukaryote boundary revealed by circularized Asgard archaea genomes.</title>
        <authorList>
            <person name="Wu F."/>
            <person name="Speth D.R."/>
            <person name="Philosof A."/>
            <person name="Cremiere A."/>
            <person name="Narayanan A."/>
            <person name="Barco R.A."/>
            <person name="Connon S.A."/>
            <person name="Amend J.P."/>
            <person name="Antoshechkin I.A."/>
            <person name="Orphan V.J."/>
        </authorList>
    </citation>
    <scope>NUCLEOTIDE SEQUENCE</scope>
    <source>
        <strain evidence="1">PM71</strain>
    </source>
</reference>
<protein>
    <submittedName>
        <fullName evidence="1">Uncharacterized protein</fullName>
    </submittedName>
</protein>
<evidence type="ECO:0000313" key="1">
    <source>
        <dbReference type="EMBL" id="UJG40209.1"/>
    </source>
</evidence>
<dbReference type="AlphaFoldDB" id="A0A9Y1BJK5"/>
<proteinExistence type="predicted"/>
<sequence>MESKYIGMNLLKSLSNLDKGMRKKNIGMYFLYFSSLNRNYLYKTFNCFELSSNKFSNDIAYLVANNSWNISSIERRIFYE</sequence>
<gene>
    <name evidence="1" type="ORF">K9W45_10250</name>
</gene>
<name>A0A9Y1BJK5_9ARCH</name>